<feature type="domain" description="X8" evidence="13">
    <location>
        <begin position="21"/>
        <end position="106"/>
    </location>
</feature>
<feature type="transmembrane region" description="Helical" evidence="11">
    <location>
        <begin position="174"/>
        <end position="194"/>
    </location>
</feature>
<reference evidence="14 15" key="1">
    <citation type="submission" date="2019-12" db="EMBL/GenBank/DDBJ databases">
        <authorList>
            <person name="Alioto T."/>
            <person name="Alioto T."/>
            <person name="Gomez Garrido J."/>
        </authorList>
    </citation>
    <scope>NUCLEOTIDE SEQUENCE [LARGE SCALE GENOMIC DNA]</scope>
</reference>
<dbReference type="GO" id="GO:0016020">
    <property type="term" value="C:membrane"/>
    <property type="evidence" value="ECO:0007669"/>
    <property type="project" value="UniProtKB-SubCell"/>
</dbReference>
<comment type="similarity">
    <text evidence="2">Belongs to the plant ureide permease (TC 2.A.7.19) family.</text>
</comment>
<evidence type="ECO:0000256" key="11">
    <source>
        <dbReference type="SAM" id="Phobius"/>
    </source>
</evidence>
<feature type="compositionally biased region" description="Polar residues" evidence="10">
    <location>
        <begin position="142"/>
        <end position="152"/>
    </location>
</feature>
<dbReference type="PANTHER" id="PTHR31081:SF5">
    <property type="entry name" value="UREIDE PERMEASE 1-RELATED"/>
    <property type="match status" value="1"/>
</dbReference>
<dbReference type="SMART" id="SM00768">
    <property type="entry name" value="X8"/>
    <property type="match status" value="1"/>
</dbReference>
<dbReference type="Pfam" id="PF07983">
    <property type="entry name" value="X8"/>
    <property type="match status" value="1"/>
</dbReference>
<keyword evidence="4 11" id="KW-0812">Transmembrane</keyword>
<comment type="subcellular location">
    <subcellularLocation>
        <location evidence="1">Membrane</location>
        <topology evidence="1">Multi-pass membrane protein</topology>
    </subcellularLocation>
</comment>
<evidence type="ECO:0000256" key="3">
    <source>
        <dbReference type="ARBA" id="ARBA00022448"/>
    </source>
</evidence>
<organism evidence="14 15">
    <name type="scientific">Olea europaea subsp. europaea</name>
    <dbReference type="NCBI Taxonomy" id="158383"/>
    <lineage>
        <taxon>Eukaryota</taxon>
        <taxon>Viridiplantae</taxon>
        <taxon>Streptophyta</taxon>
        <taxon>Embryophyta</taxon>
        <taxon>Tracheophyta</taxon>
        <taxon>Spermatophyta</taxon>
        <taxon>Magnoliopsida</taxon>
        <taxon>eudicotyledons</taxon>
        <taxon>Gunneridae</taxon>
        <taxon>Pentapetalae</taxon>
        <taxon>asterids</taxon>
        <taxon>lamiids</taxon>
        <taxon>Lamiales</taxon>
        <taxon>Oleaceae</taxon>
        <taxon>Oleeae</taxon>
        <taxon>Olea</taxon>
    </lineage>
</organism>
<keyword evidence="8 11" id="KW-1133">Transmembrane helix</keyword>
<comment type="caution">
    <text evidence="14">The sequence shown here is derived from an EMBL/GenBank/DDBJ whole genome shotgun (WGS) entry which is preliminary data.</text>
</comment>
<dbReference type="GO" id="GO:0005274">
    <property type="term" value="F:allantoin:proton symporter activity"/>
    <property type="evidence" value="ECO:0007669"/>
    <property type="project" value="TreeGrafter"/>
</dbReference>
<dbReference type="EMBL" id="CACTIH010005574">
    <property type="protein sequence ID" value="CAA2997952.1"/>
    <property type="molecule type" value="Genomic_DNA"/>
</dbReference>
<evidence type="ECO:0000256" key="7">
    <source>
        <dbReference type="ARBA" id="ARBA00022840"/>
    </source>
</evidence>
<feature type="transmembrane region" description="Helical" evidence="11">
    <location>
        <begin position="485"/>
        <end position="504"/>
    </location>
</feature>
<feature type="transmembrane region" description="Helical" evidence="11">
    <location>
        <begin position="399"/>
        <end position="422"/>
    </location>
</feature>
<evidence type="ECO:0000313" key="15">
    <source>
        <dbReference type="Proteomes" id="UP000594638"/>
    </source>
</evidence>
<keyword evidence="3" id="KW-0813">Transport</keyword>
<evidence type="ECO:0000313" key="14">
    <source>
        <dbReference type="EMBL" id="CAA2997952.1"/>
    </source>
</evidence>
<dbReference type="Gene3D" id="1.20.58.1040">
    <property type="match status" value="1"/>
</dbReference>
<dbReference type="GO" id="GO:0015505">
    <property type="term" value="F:uracil:monoatomic cation symporter activity"/>
    <property type="evidence" value="ECO:0007669"/>
    <property type="project" value="TreeGrafter"/>
</dbReference>
<feature type="transmembrane region" description="Helical" evidence="11">
    <location>
        <begin position="442"/>
        <end position="464"/>
    </location>
</feature>
<dbReference type="GO" id="GO:0005524">
    <property type="term" value="F:ATP binding"/>
    <property type="evidence" value="ECO:0007669"/>
    <property type="project" value="UniProtKB-KW"/>
</dbReference>
<dbReference type="Pfam" id="PF07168">
    <property type="entry name" value="Ureide_permease"/>
    <property type="match status" value="1"/>
</dbReference>
<evidence type="ECO:0000256" key="6">
    <source>
        <dbReference type="ARBA" id="ARBA00022741"/>
    </source>
</evidence>
<evidence type="ECO:0000256" key="5">
    <source>
        <dbReference type="ARBA" id="ARBA00022729"/>
    </source>
</evidence>
<accession>A0A8S0T1V6</accession>
<evidence type="ECO:0000256" key="9">
    <source>
        <dbReference type="ARBA" id="ARBA00023136"/>
    </source>
</evidence>
<feature type="transmembrane region" description="Helical" evidence="11">
    <location>
        <begin position="542"/>
        <end position="561"/>
    </location>
</feature>
<evidence type="ECO:0000256" key="12">
    <source>
        <dbReference type="SAM" id="SignalP"/>
    </source>
</evidence>
<feature type="chain" id="PRO_5035833025" evidence="12">
    <location>
        <begin position="21"/>
        <end position="567"/>
    </location>
</feature>
<keyword evidence="5 12" id="KW-0732">Signal</keyword>
<feature type="transmembrane region" description="Helical" evidence="11">
    <location>
        <begin position="271"/>
        <end position="293"/>
    </location>
</feature>
<name>A0A8S0T1V6_OLEEU</name>
<feature type="transmembrane region" description="Helical" evidence="11">
    <location>
        <begin position="206"/>
        <end position="224"/>
    </location>
</feature>
<sequence>MAVFAAYFLIFLGMTLHSDATYCICNDGLSDPVLQKNIDYACGAGADCNPILQNGPCYQPNTVKDHCNYAVNSYYQTKGQSAGSCNFSNTATVTQNAPSAAPGCVYPSSPSNNGPSPTPTPTPLTPGGNPNTSGAPTIPFPGSNTPPVSNLAPNGIGFDNDNAASVTLNRSTTLIMSTLILLVSGTWPAVLTLLERRGRLPQHTYLDYTLTNLLAAVIIAFTFGEIGNSTIQKPNFLNQLSQDNFPSVLFAMAGGVVLSLGNLATQYAWAFVGLSVTEVVTSSITVVIGTTLNYYLDDKINRAEILFPGVGCFLIAVCFGSAVHASNAADNKAKLTSFSKDNAAIKDAPISNEMNANSATKEDLENGNGTKEKAKFGTANFLIELENRRAIKVFGKGSLIGLAITFFAGFCFSLFSPAFNLATNDQWHTLKSGVPHLSVYTAFFYFSVSCFVIAVILNISFLYRPVLNLPKSSIKAYLSDWNGRGWALLAGFLCGFGNGLQFMGGQAAGYAAADAVQALPLVSTFWGILLFGEYRRSSRRTYVLLVGMLSMFVVAVGVLMASSGHRK</sequence>
<evidence type="ECO:0000256" key="4">
    <source>
        <dbReference type="ARBA" id="ARBA00022692"/>
    </source>
</evidence>
<feature type="compositionally biased region" description="Low complexity" evidence="10">
    <location>
        <begin position="125"/>
        <end position="134"/>
    </location>
</feature>
<dbReference type="PANTHER" id="PTHR31081">
    <property type="entry name" value="UREIDE PERMEASE 1-RELATED-RELATED"/>
    <property type="match status" value="1"/>
</dbReference>
<dbReference type="AlphaFoldDB" id="A0A8S0T1V6"/>
<dbReference type="InterPro" id="IPR030189">
    <property type="entry name" value="UPS_plant"/>
</dbReference>
<dbReference type="Gramene" id="OE9A110766T1">
    <property type="protein sequence ID" value="OE9A110766C1"/>
    <property type="gene ID" value="OE9A110766"/>
</dbReference>
<evidence type="ECO:0000256" key="1">
    <source>
        <dbReference type="ARBA" id="ARBA00004141"/>
    </source>
</evidence>
<dbReference type="InterPro" id="IPR009834">
    <property type="entry name" value="Ureide_permease"/>
</dbReference>
<feature type="transmembrane region" description="Helical" evidence="11">
    <location>
        <begin position="305"/>
        <end position="325"/>
    </location>
</feature>
<dbReference type="Proteomes" id="UP000594638">
    <property type="component" value="Unassembled WGS sequence"/>
</dbReference>
<feature type="transmembrane region" description="Helical" evidence="11">
    <location>
        <begin position="510"/>
        <end position="530"/>
    </location>
</feature>
<keyword evidence="6" id="KW-0547">Nucleotide-binding</keyword>
<keyword evidence="15" id="KW-1185">Reference proteome</keyword>
<dbReference type="InterPro" id="IPR012946">
    <property type="entry name" value="X8"/>
</dbReference>
<dbReference type="OrthoDB" id="1910534at2759"/>
<gene>
    <name evidence="14" type="ORF">OLEA9_A110766</name>
</gene>
<feature type="region of interest" description="Disordered" evidence="10">
    <location>
        <begin position="104"/>
        <end position="153"/>
    </location>
</feature>
<feature type="signal peptide" evidence="12">
    <location>
        <begin position="1"/>
        <end position="20"/>
    </location>
</feature>
<proteinExistence type="inferred from homology"/>
<evidence type="ECO:0000256" key="2">
    <source>
        <dbReference type="ARBA" id="ARBA00005931"/>
    </source>
</evidence>
<evidence type="ECO:0000256" key="8">
    <source>
        <dbReference type="ARBA" id="ARBA00022989"/>
    </source>
</evidence>
<keyword evidence="7" id="KW-0067">ATP-binding</keyword>
<feature type="transmembrane region" description="Helical" evidence="11">
    <location>
        <begin position="244"/>
        <end position="264"/>
    </location>
</feature>
<evidence type="ECO:0000259" key="13">
    <source>
        <dbReference type="SMART" id="SM00768"/>
    </source>
</evidence>
<protein>
    <submittedName>
        <fullName evidence="14">Ureide permease 1-like isoform X1</fullName>
    </submittedName>
</protein>
<keyword evidence="9 11" id="KW-0472">Membrane</keyword>
<evidence type="ECO:0000256" key="10">
    <source>
        <dbReference type="SAM" id="MobiDB-lite"/>
    </source>
</evidence>